<name>A0A423UKD0_9ACTN</name>
<dbReference type="EMBL" id="QIBW01000007">
    <property type="protein sequence ID" value="ROT89982.1"/>
    <property type="molecule type" value="Genomic_DNA"/>
</dbReference>
<evidence type="ECO:0000313" key="1">
    <source>
        <dbReference type="EMBL" id="ROT89982.1"/>
    </source>
</evidence>
<proteinExistence type="predicted"/>
<protein>
    <submittedName>
        <fullName evidence="1">DUF4160 domain-containing protein</fullName>
    </submittedName>
</protein>
<gene>
    <name evidence="1" type="ORF">DMP12_07695</name>
</gene>
<organism evidence="1 2">
    <name type="scientific">Gordonibacter urolithinfaciens</name>
    <dbReference type="NCBI Taxonomy" id="1335613"/>
    <lineage>
        <taxon>Bacteria</taxon>
        <taxon>Bacillati</taxon>
        <taxon>Actinomycetota</taxon>
        <taxon>Coriobacteriia</taxon>
        <taxon>Eggerthellales</taxon>
        <taxon>Eggerthellaceae</taxon>
        <taxon>Gordonibacter</taxon>
    </lineage>
</organism>
<dbReference type="RefSeq" id="WP_096228103.1">
    <property type="nucleotide sequence ID" value="NZ_CP168029.1"/>
</dbReference>
<dbReference type="InterPro" id="IPR025427">
    <property type="entry name" value="DUF4160"/>
</dbReference>
<dbReference type="Pfam" id="PF13711">
    <property type="entry name" value="DUF4160"/>
    <property type="match status" value="1"/>
</dbReference>
<reference evidence="2" key="1">
    <citation type="submission" date="2018-05" db="EMBL/GenBank/DDBJ databases">
        <title>Genome Sequencing of selected type strains of the family Eggerthellaceae.</title>
        <authorList>
            <person name="Danylec N."/>
            <person name="Stoll D.A."/>
            <person name="Doetsch A."/>
            <person name="Huch M."/>
        </authorList>
    </citation>
    <scope>NUCLEOTIDE SEQUENCE [LARGE SCALE GENOMIC DNA]</scope>
    <source>
        <strain evidence="2">DSM 27213</strain>
    </source>
</reference>
<dbReference type="AlphaFoldDB" id="A0A423UKD0"/>
<sequence>MPKVLEFGPYILFFWIGENGEPVHIHVAIKRPTEHATKIWLTASGGCILANNGSNIPKRDLSNIMELVALNHGYICQKWQETFQGDISFYC</sequence>
<dbReference type="Proteomes" id="UP000285258">
    <property type="component" value="Unassembled WGS sequence"/>
</dbReference>
<accession>A0A423UKD0</accession>
<comment type="caution">
    <text evidence="1">The sequence shown here is derived from an EMBL/GenBank/DDBJ whole genome shotgun (WGS) entry which is preliminary data.</text>
</comment>
<evidence type="ECO:0000313" key="2">
    <source>
        <dbReference type="Proteomes" id="UP000285258"/>
    </source>
</evidence>